<feature type="domain" description="Dienelactone hydrolase" evidence="1">
    <location>
        <begin position="46"/>
        <end position="256"/>
    </location>
</feature>
<dbReference type="InterPro" id="IPR029058">
    <property type="entry name" value="AB_hydrolase_fold"/>
</dbReference>
<dbReference type="Proteomes" id="UP000268535">
    <property type="component" value="Unassembled WGS sequence"/>
</dbReference>
<keyword evidence="2" id="KW-0378">Hydrolase</keyword>
<evidence type="ECO:0000313" key="2">
    <source>
        <dbReference type="EMBL" id="RKO97511.1"/>
    </source>
</evidence>
<dbReference type="GO" id="GO:0016787">
    <property type="term" value="F:hydrolase activity"/>
    <property type="evidence" value="ECO:0007669"/>
    <property type="project" value="UniProtKB-KW"/>
</dbReference>
<gene>
    <name evidence="2" type="ORF">CAUPRSCDRAFT_6393</name>
    <name evidence="3" type="ORF">CXG81DRAFT_14466</name>
</gene>
<reference evidence="3" key="2">
    <citation type="submission" date="2018-04" db="EMBL/GenBank/DDBJ databases">
        <title>Leveraging single-cell genomics to expand the Fungal Tree of Life.</title>
        <authorList>
            <consortium name="DOE Joint Genome Institute"/>
            <person name="Ahrendt S.R."/>
            <person name="Quandt C.A."/>
            <person name="Ciobanu D."/>
            <person name="Clum A."/>
            <person name="Salamov A."/>
            <person name="Andreopoulos B."/>
            <person name="Cheng J.-F."/>
            <person name="Woyke T."/>
            <person name="Pelin A."/>
            <person name="Henrissat B."/>
            <person name="Benny G.L."/>
            <person name="Smith M.E."/>
            <person name="James T.Y."/>
            <person name="Grigoriev I.V."/>
        </authorList>
    </citation>
    <scope>NUCLEOTIDE SEQUENCE</scope>
    <source>
        <strain evidence="3">ATCC 52028</strain>
    </source>
</reference>
<dbReference type="SUPFAM" id="SSF53474">
    <property type="entry name" value="alpha/beta-Hydrolases"/>
    <property type="match status" value="1"/>
</dbReference>
<dbReference type="AlphaFoldDB" id="A0A4P9WVU5"/>
<dbReference type="Proteomes" id="UP000274922">
    <property type="component" value="Unassembled WGS sequence"/>
</dbReference>
<evidence type="ECO:0000313" key="4">
    <source>
        <dbReference type="Proteomes" id="UP000268535"/>
    </source>
</evidence>
<evidence type="ECO:0000313" key="3">
    <source>
        <dbReference type="EMBL" id="RKO99474.1"/>
    </source>
</evidence>
<dbReference type="PANTHER" id="PTHR17630:SF44">
    <property type="entry name" value="PROTEIN AIM2"/>
    <property type="match status" value="1"/>
</dbReference>
<dbReference type="EMBL" id="ML014282">
    <property type="protein sequence ID" value="RKO99474.1"/>
    <property type="molecule type" value="Genomic_DNA"/>
</dbReference>
<dbReference type="EMBL" id="ML009245">
    <property type="protein sequence ID" value="RKO97511.1"/>
    <property type="molecule type" value="Genomic_DNA"/>
</dbReference>
<keyword evidence="5" id="KW-1185">Reference proteome</keyword>
<reference evidence="4 5" key="1">
    <citation type="journal article" date="2018" name="Nat. Microbiol.">
        <title>Leveraging single-cell genomics to expand the fungal tree of life.</title>
        <authorList>
            <person name="Ahrendt S.R."/>
            <person name="Quandt C.A."/>
            <person name="Ciobanu D."/>
            <person name="Clum A."/>
            <person name="Salamov A."/>
            <person name="Andreopoulos B."/>
            <person name="Cheng J.F."/>
            <person name="Woyke T."/>
            <person name="Pelin A."/>
            <person name="Henrissat B."/>
            <person name="Reynolds N.K."/>
            <person name="Benny G.L."/>
            <person name="Smith M.E."/>
            <person name="James T.Y."/>
            <person name="Grigoriev I.V."/>
        </authorList>
    </citation>
    <scope>NUCLEOTIDE SEQUENCE [LARGE SCALE GENOMIC DNA]</scope>
    <source>
        <strain evidence="4 5">ATCC 52028</strain>
    </source>
</reference>
<dbReference type="STRING" id="1555241.A0A4P9WVU5"/>
<dbReference type="InterPro" id="IPR002925">
    <property type="entry name" value="Dienelactn_hydro"/>
</dbReference>
<dbReference type="PANTHER" id="PTHR17630">
    <property type="entry name" value="DIENELACTONE HYDROLASE"/>
    <property type="match status" value="1"/>
</dbReference>
<accession>A0A4P9WVU5</accession>
<protein>
    <submittedName>
        <fullName evidence="2">Alpha/beta-hydrolase</fullName>
    </submittedName>
</protein>
<sequence>MGDCCVTGYLHRDTTYGTETEVAGVPCYVVKATDIPDFKGALGPGAVLVGTDVYGWKIPNMRILADLYACRLGTTVYVPNILGDDFWPCEELGTARQAGPDVPQWMAEHSREKLEPLWRRIAGVVRDQHPRVVTVGFCYGTWQAWSLCEGPTPVAAGGAAFHPTLVPALCPDIPAMVARLAAPIFVGCPSNDELFDAPKRQAVKDALAKKGSGYASTWQDYADMRHGFAVRGDLAQPEVKAMRERAVSDLVAFFKPLLESA</sequence>
<dbReference type="Pfam" id="PF01738">
    <property type="entry name" value="DLH"/>
    <property type="match status" value="1"/>
</dbReference>
<reference evidence="2" key="3">
    <citation type="submission" date="2018-08" db="EMBL/GenBank/DDBJ databases">
        <title>Leveraging single-cell genomics to expand the Fungal Tree of Life.</title>
        <authorList>
            <consortium name="DOE Joint Genome Institute"/>
            <person name="Ahrendt S.R."/>
            <person name="Quandt C.A."/>
            <person name="Ciobanu D."/>
            <person name="Clum A."/>
            <person name="Salamov A."/>
            <person name="Andreopoulos B."/>
            <person name="Cheng J.-F."/>
            <person name="Woyke T."/>
            <person name="Pelin A."/>
            <person name="Henrissat B."/>
            <person name="Reynolds N."/>
            <person name="Benny G.L."/>
            <person name="Smith M.E."/>
            <person name="James T.Y."/>
            <person name="Grigoriev I.V."/>
        </authorList>
    </citation>
    <scope>NUCLEOTIDE SEQUENCE</scope>
    <source>
        <strain evidence="2">ATCC 52028</strain>
    </source>
</reference>
<proteinExistence type="predicted"/>
<evidence type="ECO:0000259" key="1">
    <source>
        <dbReference type="Pfam" id="PF01738"/>
    </source>
</evidence>
<evidence type="ECO:0000313" key="5">
    <source>
        <dbReference type="Proteomes" id="UP000274922"/>
    </source>
</evidence>
<name>A0A4P9WVU5_9FUNG</name>
<dbReference type="OrthoDB" id="17560at2759"/>
<organism evidence="2 4">
    <name type="scientific">Caulochytrium protostelioides</name>
    <dbReference type="NCBI Taxonomy" id="1555241"/>
    <lineage>
        <taxon>Eukaryota</taxon>
        <taxon>Fungi</taxon>
        <taxon>Fungi incertae sedis</taxon>
        <taxon>Chytridiomycota</taxon>
        <taxon>Chytridiomycota incertae sedis</taxon>
        <taxon>Chytridiomycetes</taxon>
        <taxon>Caulochytriales</taxon>
        <taxon>Caulochytriaceae</taxon>
        <taxon>Caulochytrium</taxon>
    </lineage>
</organism>
<dbReference type="Gene3D" id="3.40.50.1820">
    <property type="entry name" value="alpha/beta hydrolase"/>
    <property type="match status" value="1"/>
</dbReference>